<keyword evidence="1" id="KW-0732">Signal</keyword>
<keyword evidence="3" id="KW-1185">Reference proteome</keyword>
<dbReference type="KEGG" id="cmr:Cycma_3252"/>
<proteinExistence type="predicted"/>
<sequence>MRTIYFFTACIFCICFFSKLTLFAQDSIPEQSYIVNLMRSEAHEVHEIEGNLIRLNFSDRYGKKPTYELEVLDWKSDNVAKLTLDKNYGDNYYDMDLDELGIAFEYEKIYSFQTYNDLNRKYITHFRIPEPVESEVPTVEILVDPISMDCDNPTESLVELVGKIEGGRGPYTVEWEVTDELRQRNLYVPRRDKVPKSGITPVLQLDAPPNYSVLVKVTDACGMEAENRIYFVCDKEGKSPNTLFFHPVKPYPTDPNN</sequence>
<gene>
    <name evidence="2" type="ordered locus">Cycma_3252</name>
</gene>
<accession>G0J7M7</accession>
<evidence type="ECO:0000256" key="1">
    <source>
        <dbReference type="SAM" id="SignalP"/>
    </source>
</evidence>
<feature type="chain" id="PRO_5003401505" evidence="1">
    <location>
        <begin position="25"/>
        <end position="257"/>
    </location>
</feature>
<reference evidence="3" key="1">
    <citation type="submission" date="2011-07" db="EMBL/GenBank/DDBJ databases">
        <title>The complete genome of Cyclobacterium marinum DSM 745.</title>
        <authorList>
            <person name="Lucas S."/>
            <person name="Han J."/>
            <person name="Lapidus A."/>
            <person name="Bruce D."/>
            <person name="Goodwin L."/>
            <person name="Pitluck S."/>
            <person name="Peters L."/>
            <person name="Kyrpides N."/>
            <person name="Mavromatis K."/>
            <person name="Ivanova N."/>
            <person name="Ovchinnikova G."/>
            <person name="Chertkov O."/>
            <person name="Detter J.C."/>
            <person name="Tapia R."/>
            <person name="Han C."/>
            <person name="Land M."/>
            <person name="Hauser L."/>
            <person name="Markowitz V."/>
            <person name="Cheng J.-F."/>
            <person name="Hugenholtz P."/>
            <person name="Woyke T."/>
            <person name="Wu D."/>
            <person name="Tindall B."/>
            <person name="Schuetze A."/>
            <person name="Brambilla E."/>
            <person name="Klenk H.-P."/>
            <person name="Eisen J.A."/>
        </authorList>
    </citation>
    <scope>NUCLEOTIDE SEQUENCE [LARGE SCALE GENOMIC DNA]</scope>
    <source>
        <strain evidence="3">ATCC 25205 / DSM 745 / LMG 13164 / NCIMB 1802</strain>
    </source>
</reference>
<evidence type="ECO:0000313" key="3">
    <source>
        <dbReference type="Proteomes" id="UP000001635"/>
    </source>
</evidence>
<dbReference type="HOGENOM" id="CLU_1080614_0_0_10"/>
<feature type="signal peptide" evidence="1">
    <location>
        <begin position="1"/>
        <end position="24"/>
    </location>
</feature>
<protein>
    <submittedName>
        <fullName evidence="2">Uncharacterized protein</fullName>
    </submittedName>
</protein>
<dbReference type="STRING" id="880070.Cycma_3252"/>
<evidence type="ECO:0000313" key="2">
    <source>
        <dbReference type="EMBL" id="AEL26980.1"/>
    </source>
</evidence>
<name>G0J7M7_CYCMS</name>
<dbReference type="EMBL" id="CP002955">
    <property type="protein sequence ID" value="AEL26980.1"/>
    <property type="molecule type" value="Genomic_DNA"/>
</dbReference>
<dbReference type="AlphaFoldDB" id="G0J7M7"/>
<organism evidence="2 3">
    <name type="scientific">Cyclobacterium marinum (strain ATCC 25205 / DSM 745 / LMG 13164 / NCIMB 1802)</name>
    <name type="common">Flectobacillus marinus</name>
    <dbReference type="NCBI Taxonomy" id="880070"/>
    <lineage>
        <taxon>Bacteria</taxon>
        <taxon>Pseudomonadati</taxon>
        <taxon>Bacteroidota</taxon>
        <taxon>Cytophagia</taxon>
        <taxon>Cytophagales</taxon>
        <taxon>Cyclobacteriaceae</taxon>
        <taxon>Cyclobacterium</taxon>
    </lineage>
</organism>
<dbReference type="Proteomes" id="UP000001635">
    <property type="component" value="Chromosome"/>
</dbReference>